<feature type="non-terminal residue" evidence="2">
    <location>
        <position position="1"/>
    </location>
</feature>
<dbReference type="EMBL" id="AGNL01003919">
    <property type="protein sequence ID" value="EJK74146.1"/>
    <property type="molecule type" value="Genomic_DNA"/>
</dbReference>
<accession>K0TJR7</accession>
<feature type="compositionally biased region" description="Pro residues" evidence="1">
    <location>
        <begin position="1"/>
        <end position="11"/>
    </location>
</feature>
<sequence length="544" mass="58807">PFPAPTVPPTEPRPDAEEGVVKGMDYHFNGFSAFPAPTAPPVKGLGVPVGGEGAQPPTGTASNAEAGYDDDSSFGDGGSDGKEDNGEGHSSRSSPSAMEFSFGAGVDGLAVEELSNGEGGDDGDSSDWELLHKNDRRRYDSDDGSDDGNSVGKFSGGRRRSNGSFESDHSLDTVLRLLPDSVRDNPPTQIGPEDMARVCREAGGQGTKNAETNPSLFPNEKGKHIFVVKVWTGVDGELAAKEGQNSDHLVQLSPGKWEIVKVIPTLRGVGNLLSMNPKVVTNLSEGDEVLLPTGGRAGSVHIDEKNRFIKLTLVAAYATGDGEELGGEYEIKDKPNADLVFEQAVELKRRLNQPDSKTLAINLRGNIVKIYNTLSEFNSEAGVKVTLDQLNPHKEFVGHAGFTGIGCVHPVEAKEGGARAVFANNARGDQRVYIQLYDEKRHGEWNKLKAGKKNRDHHKLIPKPILKQWEGMGRTNRGRRSNGAVHRLDSKGRIVETQKSLGDFRSHFNVKYIRHDELVKAGKNGVAAKRKGDGKEFRFAYATL</sequence>
<evidence type="ECO:0000313" key="2">
    <source>
        <dbReference type="EMBL" id="EJK74146.1"/>
    </source>
</evidence>
<comment type="caution">
    <text evidence="2">The sequence shown here is derived from an EMBL/GenBank/DDBJ whole genome shotgun (WGS) entry which is preliminary data.</text>
</comment>
<name>K0TJR7_THAOC</name>
<organism evidence="2 3">
    <name type="scientific">Thalassiosira oceanica</name>
    <name type="common">Marine diatom</name>
    <dbReference type="NCBI Taxonomy" id="159749"/>
    <lineage>
        <taxon>Eukaryota</taxon>
        <taxon>Sar</taxon>
        <taxon>Stramenopiles</taxon>
        <taxon>Ochrophyta</taxon>
        <taxon>Bacillariophyta</taxon>
        <taxon>Coscinodiscophyceae</taxon>
        <taxon>Thalassiosirophycidae</taxon>
        <taxon>Thalassiosirales</taxon>
        <taxon>Thalassiosiraceae</taxon>
        <taxon>Thalassiosira</taxon>
    </lineage>
</organism>
<feature type="region of interest" description="Disordered" evidence="1">
    <location>
        <begin position="1"/>
        <end position="103"/>
    </location>
</feature>
<proteinExistence type="predicted"/>
<feature type="region of interest" description="Disordered" evidence="1">
    <location>
        <begin position="137"/>
        <end position="167"/>
    </location>
</feature>
<protein>
    <submittedName>
        <fullName evidence="2">Uncharacterized protein</fullName>
    </submittedName>
</protein>
<keyword evidence="3" id="KW-1185">Reference proteome</keyword>
<dbReference type="Proteomes" id="UP000266841">
    <property type="component" value="Unassembled WGS sequence"/>
</dbReference>
<evidence type="ECO:0000313" key="3">
    <source>
        <dbReference type="Proteomes" id="UP000266841"/>
    </source>
</evidence>
<dbReference type="AlphaFoldDB" id="K0TJR7"/>
<reference evidence="2 3" key="1">
    <citation type="journal article" date="2012" name="Genome Biol.">
        <title>Genome and low-iron response of an oceanic diatom adapted to chronic iron limitation.</title>
        <authorList>
            <person name="Lommer M."/>
            <person name="Specht M."/>
            <person name="Roy A.S."/>
            <person name="Kraemer L."/>
            <person name="Andreson R."/>
            <person name="Gutowska M.A."/>
            <person name="Wolf J."/>
            <person name="Bergner S.V."/>
            <person name="Schilhabel M.B."/>
            <person name="Klostermeier U.C."/>
            <person name="Beiko R.G."/>
            <person name="Rosenstiel P."/>
            <person name="Hippler M."/>
            <person name="Laroche J."/>
        </authorList>
    </citation>
    <scope>NUCLEOTIDE SEQUENCE [LARGE SCALE GENOMIC DNA]</scope>
    <source>
        <strain evidence="2 3">CCMP1005</strain>
    </source>
</reference>
<gene>
    <name evidence="2" type="ORF">THAOC_04193</name>
</gene>
<feature type="compositionally biased region" description="Basic and acidic residues" evidence="1">
    <location>
        <begin position="79"/>
        <end position="90"/>
    </location>
</feature>
<evidence type="ECO:0000256" key="1">
    <source>
        <dbReference type="SAM" id="MobiDB-lite"/>
    </source>
</evidence>